<sequence>MARGLGSGEGVTQMQLQAQDTSHEVTFLRRDVESLLRWTAALEVQVEDAEEHSRKKNVCLVGLPKRMEGECLELYL</sequence>
<protein>
    <submittedName>
        <fullName evidence="1">Uncharacterized protein</fullName>
    </submittedName>
</protein>
<keyword evidence="2" id="KW-1185">Reference proteome</keyword>
<gene>
    <name evidence="1" type="ORF">NDU88_013191</name>
</gene>
<proteinExistence type="predicted"/>
<dbReference type="AlphaFoldDB" id="A0AAV7R2D0"/>
<evidence type="ECO:0000313" key="2">
    <source>
        <dbReference type="Proteomes" id="UP001066276"/>
    </source>
</evidence>
<reference evidence="1" key="1">
    <citation type="journal article" date="2022" name="bioRxiv">
        <title>Sequencing and chromosome-scale assembly of the giantPleurodeles waltlgenome.</title>
        <authorList>
            <person name="Brown T."/>
            <person name="Elewa A."/>
            <person name="Iarovenko S."/>
            <person name="Subramanian E."/>
            <person name="Araus A.J."/>
            <person name="Petzold A."/>
            <person name="Susuki M."/>
            <person name="Suzuki K.-i.T."/>
            <person name="Hayashi T."/>
            <person name="Toyoda A."/>
            <person name="Oliveira C."/>
            <person name="Osipova E."/>
            <person name="Leigh N.D."/>
            <person name="Simon A."/>
            <person name="Yun M.H."/>
        </authorList>
    </citation>
    <scope>NUCLEOTIDE SEQUENCE</scope>
    <source>
        <strain evidence="1">20211129_DDA</strain>
        <tissue evidence="1">Liver</tissue>
    </source>
</reference>
<accession>A0AAV7R2D0</accession>
<organism evidence="1 2">
    <name type="scientific">Pleurodeles waltl</name>
    <name type="common">Iberian ribbed newt</name>
    <dbReference type="NCBI Taxonomy" id="8319"/>
    <lineage>
        <taxon>Eukaryota</taxon>
        <taxon>Metazoa</taxon>
        <taxon>Chordata</taxon>
        <taxon>Craniata</taxon>
        <taxon>Vertebrata</taxon>
        <taxon>Euteleostomi</taxon>
        <taxon>Amphibia</taxon>
        <taxon>Batrachia</taxon>
        <taxon>Caudata</taxon>
        <taxon>Salamandroidea</taxon>
        <taxon>Salamandridae</taxon>
        <taxon>Pleurodelinae</taxon>
        <taxon>Pleurodeles</taxon>
    </lineage>
</organism>
<name>A0AAV7R2D0_PLEWA</name>
<dbReference type="Proteomes" id="UP001066276">
    <property type="component" value="Chromosome 6"/>
</dbReference>
<dbReference type="EMBL" id="JANPWB010000010">
    <property type="protein sequence ID" value="KAJ1146939.1"/>
    <property type="molecule type" value="Genomic_DNA"/>
</dbReference>
<comment type="caution">
    <text evidence="1">The sequence shown here is derived from an EMBL/GenBank/DDBJ whole genome shotgun (WGS) entry which is preliminary data.</text>
</comment>
<evidence type="ECO:0000313" key="1">
    <source>
        <dbReference type="EMBL" id="KAJ1146939.1"/>
    </source>
</evidence>